<dbReference type="AlphaFoldDB" id="A0A1H4BFT8"/>
<dbReference type="InterPro" id="IPR032527">
    <property type="entry name" value="DUF4959"/>
</dbReference>
<evidence type="ECO:0000259" key="2">
    <source>
        <dbReference type="Pfam" id="PF16391"/>
    </source>
</evidence>
<sequence>MKYKTYILNPFIRSAVLVAVMSLSFLNCKKETMEHSSLSNNDETPQMVSDITVNNGKGTATLHYTVPADPNLYYVKAVYETKKGVERIVKASYYKNELVLDGFADTLEHTVKIYTVNRGEKASEPVQIKVHPLISPIWEVYNSLKVAPDFGGINIKALNEEKADVAIQLLTRQKGDWALYSGIYTATDTIDNSIRGLDTNAIQVAVFVRDKYQNTTDTVFTEISPLYEALLDKSKFARTSLPGEPTYDFYNQNSKGLSSLWDGKTRGDAWPDVVWTNSNSMDPQHVTIDIGTPTKLSRMVIFEYSENATPSSSGLRNYFYGGNLRKFEVWGATEPASDGSFNQWDLLGSYEVKKPSGLPYGYLTQDDFNQAAAGFNCTFHSGDKKYRYLRINCLQNWLGTTYMTLVETNVYGDPRN</sequence>
<dbReference type="SUPFAM" id="SSF49785">
    <property type="entry name" value="Galactose-binding domain-like"/>
    <property type="match status" value="1"/>
</dbReference>
<dbReference type="Proteomes" id="UP000199041">
    <property type="component" value="Unassembled WGS sequence"/>
</dbReference>
<keyword evidence="5" id="KW-1185">Reference proteome</keyword>
<feature type="domain" description="DUF5126" evidence="3">
    <location>
        <begin position="135"/>
        <end position="234"/>
    </location>
</feature>
<evidence type="ECO:0000259" key="1">
    <source>
        <dbReference type="Pfam" id="PF16323"/>
    </source>
</evidence>
<dbReference type="Pfam" id="PF16391">
    <property type="entry name" value="DUF5000"/>
    <property type="match status" value="1"/>
</dbReference>
<evidence type="ECO:0008006" key="6">
    <source>
        <dbReference type="Google" id="ProtNLM"/>
    </source>
</evidence>
<accession>A0A1H4BFT8</accession>
<evidence type="ECO:0000313" key="5">
    <source>
        <dbReference type="Proteomes" id="UP000199041"/>
    </source>
</evidence>
<name>A0A1H4BFT8_9BACT</name>
<organism evidence="4 5">
    <name type="scientific">Arachidicoccus rhizosphaerae</name>
    <dbReference type="NCBI Taxonomy" id="551991"/>
    <lineage>
        <taxon>Bacteria</taxon>
        <taxon>Pseudomonadati</taxon>
        <taxon>Bacteroidota</taxon>
        <taxon>Chitinophagia</taxon>
        <taxon>Chitinophagales</taxon>
        <taxon>Chitinophagaceae</taxon>
        <taxon>Arachidicoccus</taxon>
    </lineage>
</organism>
<dbReference type="Gene3D" id="2.60.120.260">
    <property type="entry name" value="Galactose-binding domain-like"/>
    <property type="match status" value="1"/>
</dbReference>
<dbReference type="InterPro" id="IPR008979">
    <property type="entry name" value="Galactose-bd-like_sf"/>
</dbReference>
<reference evidence="4 5" key="1">
    <citation type="submission" date="2016-10" db="EMBL/GenBank/DDBJ databases">
        <authorList>
            <person name="de Groot N.N."/>
        </authorList>
    </citation>
    <scope>NUCLEOTIDE SEQUENCE [LARGE SCALE GENOMIC DNA]</scope>
    <source>
        <strain evidence="4 5">Vu-144</strain>
    </source>
</reference>
<dbReference type="OrthoDB" id="621114at2"/>
<evidence type="ECO:0000259" key="3">
    <source>
        <dbReference type="Pfam" id="PF17166"/>
    </source>
</evidence>
<dbReference type="RefSeq" id="WP_091400095.1">
    <property type="nucleotide sequence ID" value="NZ_FNQY01000021.1"/>
</dbReference>
<feature type="domain" description="DUF4959" evidence="1">
    <location>
        <begin position="27"/>
        <end position="132"/>
    </location>
</feature>
<dbReference type="EMBL" id="FNQY01000021">
    <property type="protein sequence ID" value="SEA47075.1"/>
    <property type="molecule type" value="Genomic_DNA"/>
</dbReference>
<dbReference type="InterPro" id="IPR032164">
    <property type="entry name" value="DUF5000"/>
</dbReference>
<protein>
    <recommendedName>
        <fullName evidence="6">F5/8 type C domain-containing protein</fullName>
    </recommendedName>
</protein>
<dbReference type="STRING" id="551991.SAMN05192529_12116"/>
<evidence type="ECO:0000313" key="4">
    <source>
        <dbReference type="EMBL" id="SEA47075.1"/>
    </source>
</evidence>
<feature type="domain" description="DUF5000" evidence="2">
    <location>
        <begin position="261"/>
        <end position="412"/>
    </location>
</feature>
<proteinExistence type="predicted"/>
<dbReference type="InterPro" id="IPR033431">
    <property type="entry name" value="DUF5126"/>
</dbReference>
<dbReference type="Pfam" id="PF17166">
    <property type="entry name" value="DUF5126"/>
    <property type="match status" value="1"/>
</dbReference>
<gene>
    <name evidence="4" type="ORF">SAMN05192529_12116</name>
</gene>
<dbReference type="Pfam" id="PF16323">
    <property type="entry name" value="DUF4959"/>
    <property type="match status" value="1"/>
</dbReference>